<reference evidence="2" key="1">
    <citation type="submission" date="2017-02" db="UniProtKB">
        <authorList>
            <consortium name="WormBaseParasite"/>
        </authorList>
    </citation>
    <scope>IDENTIFICATION</scope>
</reference>
<keyword evidence="1" id="KW-1185">Reference proteome</keyword>
<dbReference type="WBParaSite" id="ALUE_0001073601-mRNA-1">
    <property type="protein sequence ID" value="ALUE_0001073601-mRNA-1"/>
    <property type="gene ID" value="ALUE_0001073601"/>
</dbReference>
<evidence type="ECO:0000313" key="1">
    <source>
        <dbReference type="Proteomes" id="UP000036681"/>
    </source>
</evidence>
<dbReference type="Proteomes" id="UP000036681">
    <property type="component" value="Unplaced"/>
</dbReference>
<sequence length="107" mass="11650">MRAWCAYLDNKATHEDSLAENLFISQCVICDDNPGCTALATVVKEVKKPGDADSGGPGRLNWSVKVREVRSIRHWVGQLGFLSATGHSIAWSSCPPLIRSEVRVIVG</sequence>
<organism evidence="1 2">
    <name type="scientific">Ascaris lumbricoides</name>
    <name type="common">Giant roundworm</name>
    <dbReference type="NCBI Taxonomy" id="6252"/>
    <lineage>
        <taxon>Eukaryota</taxon>
        <taxon>Metazoa</taxon>
        <taxon>Ecdysozoa</taxon>
        <taxon>Nematoda</taxon>
        <taxon>Chromadorea</taxon>
        <taxon>Rhabditida</taxon>
        <taxon>Spirurina</taxon>
        <taxon>Ascaridomorpha</taxon>
        <taxon>Ascaridoidea</taxon>
        <taxon>Ascarididae</taxon>
        <taxon>Ascaris</taxon>
    </lineage>
</organism>
<name>A0A0M3I2J8_ASCLU</name>
<evidence type="ECO:0000313" key="2">
    <source>
        <dbReference type="WBParaSite" id="ALUE_0001073601-mRNA-1"/>
    </source>
</evidence>
<accession>A0A0M3I2J8</accession>
<proteinExistence type="predicted"/>
<protein>
    <submittedName>
        <fullName evidence="2">DUF4283 domain-containing protein</fullName>
    </submittedName>
</protein>
<dbReference type="AlphaFoldDB" id="A0A0M3I2J8"/>